<dbReference type="KEGG" id="spsw:Sps_05166"/>
<sequence length="100" mass="11166">MSSSYGWEKLHLAIHSLTGVPSQSERLVNALAFSLIHITPENDLPDSMQEEFRDFMAEMSSVGDGTYQATINSLDEVGIGNAIEKIISFYDTICRHNKPF</sequence>
<reference evidence="1 2" key="1">
    <citation type="submission" date="2016-03" db="EMBL/GenBank/DDBJ databases">
        <title>Complete genome sequence of Shewanella psychrophila WP2, a deep sea bacterium isolated from west Pacific sediment.</title>
        <authorList>
            <person name="Xu G."/>
            <person name="Jian H."/>
        </authorList>
    </citation>
    <scope>NUCLEOTIDE SEQUENCE [LARGE SCALE GENOMIC DNA]</scope>
    <source>
        <strain evidence="1 2">WP2</strain>
    </source>
</reference>
<dbReference type="STRING" id="225848.Sps_05166"/>
<dbReference type="EMBL" id="CP014782">
    <property type="protein sequence ID" value="AQS40235.1"/>
    <property type="molecule type" value="Genomic_DNA"/>
</dbReference>
<gene>
    <name evidence="1" type="ORF">Sps_05166</name>
</gene>
<evidence type="ECO:0000313" key="2">
    <source>
        <dbReference type="Proteomes" id="UP000189545"/>
    </source>
</evidence>
<dbReference type="Proteomes" id="UP000189545">
    <property type="component" value="Chromosome"/>
</dbReference>
<evidence type="ECO:0000313" key="1">
    <source>
        <dbReference type="EMBL" id="AQS40235.1"/>
    </source>
</evidence>
<name>A0A1S6HXF1_9GAMM</name>
<proteinExistence type="predicted"/>
<dbReference type="AlphaFoldDB" id="A0A1S6HXF1"/>
<dbReference type="OrthoDB" id="7063663at2"/>
<dbReference type="RefSeq" id="WP_077755052.1">
    <property type="nucleotide sequence ID" value="NZ_CP014782.1"/>
</dbReference>
<organism evidence="1 2">
    <name type="scientific">Shewanella psychrophila</name>
    <dbReference type="NCBI Taxonomy" id="225848"/>
    <lineage>
        <taxon>Bacteria</taxon>
        <taxon>Pseudomonadati</taxon>
        <taxon>Pseudomonadota</taxon>
        <taxon>Gammaproteobacteria</taxon>
        <taxon>Alteromonadales</taxon>
        <taxon>Shewanellaceae</taxon>
        <taxon>Shewanella</taxon>
    </lineage>
</organism>
<accession>A0A1S6HXF1</accession>
<keyword evidence="2" id="KW-1185">Reference proteome</keyword>
<protein>
    <submittedName>
        <fullName evidence="1">Uncharacterized protein</fullName>
    </submittedName>
</protein>